<comment type="caution">
    <text evidence="12">The sequence shown here is derived from an EMBL/GenBank/DDBJ whole genome shotgun (WGS) entry which is preliminary data.</text>
</comment>
<dbReference type="Pfam" id="PF05569">
    <property type="entry name" value="Peptidase_M56"/>
    <property type="match status" value="1"/>
</dbReference>
<dbReference type="SUPFAM" id="SSF74653">
    <property type="entry name" value="TolA/TonB C-terminal domain"/>
    <property type="match status" value="1"/>
</dbReference>
<dbReference type="EMBL" id="JAUDEN010000009">
    <property type="protein sequence ID" value="MDM8324933.1"/>
    <property type="molecule type" value="Genomic_DNA"/>
</dbReference>
<dbReference type="PANTHER" id="PTHR33446:SF2">
    <property type="entry name" value="PROTEIN TONB"/>
    <property type="match status" value="1"/>
</dbReference>
<evidence type="ECO:0000313" key="13">
    <source>
        <dbReference type="Proteomes" id="UP001169458"/>
    </source>
</evidence>
<evidence type="ECO:0000256" key="2">
    <source>
        <dbReference type="ARBA" id="ARBA00006555"/>
    </source>
</evidence>
<feature type="transmembrane region" description="Helical" evidence="10">
    <location>
        <begin position="6"/>
        <end position="25"/>
    </location>
</feature>
<evidence type="ECO:0000256" key="8">
    <source>
        <dbReference type="ARBA" id="ARBA00022989"/>
    </source>
</evidence>
<comment type="subcellular location">
    <subcellularLocation>
        <location evidence="1">Cell inner membrane</location>
        <topology evidence="1">Single-pass membrane protein</topology>
        <orientation evidence="1">Periplasmic side</orientation>
    </subcellularLocation>
</comment>
<keyword evidence="3" id="KW-0813">Transport</keyword>
<evidence type="ECO:0000256" key="10">
    <source>
        <dbReference type="SAM" id="Phobius"/>
    </source>
</evidence>
<keyword evidence="9 10" id="KW-0472">Membrane</keyword>
<protein>
    <submittedName>
        <fullName evidence="12">TonB family protein</fullName>
    </submittedName>
</protein>
<keyword evidence="8 10" id="KW-1133">Transmembrane helix</keyword>
<proteinExistence type="inferred from homology"/>
<evidence type="ECO:0000256" key="7">
    <source>
        <dbReference type="ARBA" id="ARBA00022927"/>
    </source>
</evidence>
<reference evidence="13" key="1">
    <citation type="submission" date="2023-07" db="EMBL/GenBank/DDBJ databases">
        <title>Identification and characterization of horizontal gene transfer across gut microbiota members of farm animals based on homology search.</title>
        <authorList>
            <person name="Schwarzerova J."/>
            <person name="Nykrynova M."/>
            <person name="Jureckova K."/>
            <person name="Cejkova D."/>
            <person name="Rychlik I."/>
        </authorList>
    </citation>
    <scope>NUCLEOTIDE SEQUENCE [LARGE SCALE GENOMIC DNA]</scope>
    <source>
        <strain evidence="13">109_WCHN</strain>
    </source>
</reference>
<keyword evidence="7" id="KW-0653">Protein transport</keyword>
<gene>
    <name evidence="12" type="ORF">QUW60_06760</name>
</gene>
<feature type="transmembrane region" description="Helical" evidence="10">
    <location>
        <begin position="88"/>
        <end position="109"/>
    </location>
</feature>
<dbReference type="InterPro" id="IPR037682">
    <property type="entry name" value="TonB_C"/>
</dbReference>
<comment type="similarity">
    <text evidence="2">Belongs to the TonB family.</text>
</comment>
<dbReference type="CDD" id="cd07341">
    <property type="entry name" value="M56_BlaR1_MecR1_like"/>
    <property type="match status" value="1"/>
</dbReference>
<evidence type="ECO:0000256" key="3">
    <source>
        <dbReference type="ARBA" id="ARBA00022448"/>
    </source>
</evidence>
<dbReference type="InterPro" id="IPR008756">
    <property type="entry name" value="Peptidase_M56"/>
</dbReference>
<accession>A0ABT7VF68</accession>
<feature type="transmembrane region" description="Helical" evidence="10">
    <location>
        <begin position="267"/>
        <end position="286"/>
    </location>
</feature>
<keyword evidence="5" id="KW-0997">Cell inner membrane</keyword>
<keyword evidence="6 10" id="KW-0812">Transmembrane</keyword>
<evidence type="ECO:0000259" key="11">
    <source>
        <dbReference type="PROSITE" id="PS52015"/>
    </source>
</evidence>
<dbReference type="NCBIfam" id="TIGR01352">
    <property type="entry name" value="tonB_Cterm"/>
    <property type="match status" value="1"/>
</dbReference>
<dbReference type="Pfam" id="PF03544">
    <property type="entry name" value="TonB_C"/>
    <property type="match status" value="1"/>
</dbReference>
<evidence type="ECO:0000256" key="9">
    <source>
        <dbReference type="ARBA" id="ARBA00023136"/>
    </source>
</evidence>
<evidence type="ECO:0000256" key="5">
    <source>
        <dbReference type="ARBA" id="ARBA00022519"/>
    </source>
</evidence>
<feature type="domain" description="TonB C-terminal" evidence="11">
    <location>
        <begin position="376"/>
        <end position="472"/>
    </location>
</feature>
<name>A0ABT7VF68_9BACE</name>
<organism evidence="12 13">
    <name type="scientific">Bacteroides gallinaceum</name>
    <dbReference type="NCBI Taxonomy" id="1462571"/>
    <lineage>
        <taxon>Bacteria</taxon>
        <taxon>Pseudomonadati</taxon>
        <taxon>Bacteroidota</taxon>
        <taxon>Bacteroidia</taxon>
        <taxon>Bacteroidales</taxon>
        <taxon>Bacteroidaceae</taxon>
        <taxon>Bacteroides</taxon>
    </lineage>
</organism>
<dbReference type="RefSeq" id="WP_289559386.1">
    <property type="nucleotide sequence ID" value="NZ_JAUDEN010000009.1"/>
</dbReference>
<evidence type="ECO:0000256" key="4">
    <source>
        <dbReference type="ARBA" id="ARBA00022475"/>
    </source>
</evidence>
<evidence type="ECO:0000313" key="12">
    <source>
        <dbReference type="EMBL" id="MDM8324933.1"/>
    </source>
</evidence>
<keyword evidence="4" id="KW-1003">Cell membrane</keyword>
<evidence type="ECO:0000256" key="6">
    <source>
        <dbReference type="ARBA" id="ARBA00022692"/>
    </source>
</evidence>
<dbReference type="PANTHER" id="PTHR33446">
    <property type="entry name" value="PROTEIN TONB-RELATED"/>
    <property type="match status" value="1"/>
</dbReference>
<feature type="transmembrane region" description="Helical" evidence="10">
    <location>
        <begin position="37"/>
        <end position="56"/>
    </location>
</feature>
<evidence type="ECO:0000256" key="1">
    <source>
        <dbReference type="ARBA" id="ARBA00004383"/>
    </source>
</evidence>
<dbReference type="PROSITE" id="PS52015">
    <property type="entry name" value="TONB_CTD"/>
    <property type="match status" value="1"/>
</dbReference>
<dbReference type="Gene3D" id="3.30.1150.10">
    <property type="match status" value="1"/>
</dbReference>
<dbReference type="InterPro" id="IPR051045">
    <property type="entry name" value="TonB-dependent_transducer"/>
</dbReference>
<sequence length="576" mass="64370">MGEVLVYILKSSACLAVFVVFYKVLLSRETFHRFNRCMLLGVAVLSCVLPLVQIHLDNGDAAVPSFFVAEEWWLAQDVLPEYGTQEAAFPWAGFVVLLYFAGMLATFFWHVASAFRMFRLLDGAKREQLSDGSVLVLHRREAPPFSWMKFVVMSEKDWRENGKVILLHEEAHVRLYHSYDLLFAGLLACVQWFNPAVWWLRRELQAVHEYEADEAAVCGGADAKEYQLLLIKKAVGARLYSLANSFNHSSLKKRITMMIKRKSNPWARMKCVYVLPLAAVAVAAFARPEVSDPLGEISNAKVTDLSAFVKADEVKSVENGPAAQPKDSLKGRMLILKSKKGSLKDNEVVVVGYASADESKAEKIFDEMDMVPEYPGGMKECFRFLAMNLRYPVKAIENHIEGNVAVRFVVEKDGSLSGMHVLQGADPYLDAEALRVIGSMPKWNPGRVDGKSVRTRFVLPIVFKLQEQEGKADVDKVAGTDEKPVEQDLSKALILVDGEKYTGDPGKLDQNQIESISIFRKGAKGIEEYGDEGKNGVLLIKTKKAGKLNTSESEVEHNVQEKNAVLRIATSDENKR</sequence>
<dbReference type="Proteomes" id="UP001169458">
    <property type="component" value="Unassembled WGS sequence"/>
</dbReference>
<keyword evidence="13" id="KW-1185">Reference proteome</keyword>
<dbReference type="InterPro" id="IPR006260">
    <property type="entry name" value="TonB/TolA_C"/>
</dbReference>